<keyword evidence="1" id="KW-0677">Repeat</keyword>
<dbReference type="Pfam" id="PF25023">
    <property type="entry name" value="TEN_YD-shell"/>
    <property type="match status" value="1"/>
</dbReference>
<evidence type="ECO:0000259" key="5">
    <source>
        <dbReference type="Pfam" id="PF25023"/>
    </source>
</evidence>
<feature type="compositionally biased region" description="Polar residues" evidence="2">
    <location>
        <begin position="1207"/>
        <end position="1225"/>
    </location>
</feature>
<feature type="region of interest" description="Disordered" evidence="2">
    <location>
        <begin position="1"/>
        <end position="61"/>
    </location>
</feature>
<evidence type="ECO:0000259" key="4">
    <source>
        <dbReference type="Pfam" id="PF20148"/>
    </source>
</evidence>
<dbReference type="InterPro" id="IPR002934">
    <property type="entry name" value="Polymerase_NTP_transf_dom"/>
</dbReference>
<dbReference type="RefSeq" id="WP_184992073.1">
    <property type="nucleotide sequence ID" value="NZ_BOMK01000001.1"/>
</dbReference>
<evidence type="ECO:0000259" key="3">
    <source>
        <dbReference type="Pfam" id="PF01909"/>
    </source>
</evidence>
<dbReference type="InterPro" id="IPR031325">
    <property type="entry name" value="RHS_repeat"/>
</dbReference>
<dbReference type="AlphaFoldDB" id="A0A7W7MPJ2"/>
<feature type="region of interest" description="Disordered" evidence="2">
    <location>
        <begin position="1168"/>
        <end position="1225"/>
    </location>
</feature>
<evidence type="ECO:0000313" key="7">
    <source>
        <dbReference type="Proteomes" id="UP000578112"/>
    </source>
</evidence>
<dbReference type="Proteomes" id="UP000578112">
    <property type="component" value="Unassembled WGS sequence"/>
</dbReference>
<evidence type="ECO:0000256" key="2">
    <source>
        <dbReference type="SAM" id="MobiDB-lite"/>
    </source>
</evidence>
<dbReference type="Pfam" id="PF20148">
    <property type="entry name" value="DUF6531"/>
    <property type="match status" value="1"/>
</dbReference>
<evidence type="ECO:0000313" key="6">
    <source>
        <dbReference type="EMBL" id="MBB4761585.1"/>
    </source>
</evidence>
<feature type="domain" description="DUF6531" evidence="4">
    <location>
        <begin position="61"/>
        <end position="132"/>
    </location>
</feature>
<proteinExistence type="predicted"/>
<dbReference type="PANTHER" id="PTHR32305:SF15">
    <property type="entry name" value="PROTEIN RHSA-RELATED"/>
    <property type="match status" value="1"/>
</dbReference>
<dbReference type="Gene3D" id="2.180.10.10">
    <property type="entry name" value="RHS repeat-associated core"/>
    <property type="match status" value="4"/>
</dbReference>
<accession>A0A7W7MPJ2</accession>
<feature type="compositionally biased region" description="Gly residues" evidence="2">
    <location>
        <begin position="11"/>
        <end position="20"/>
    </location>
</feature>
<dbReference type="SUPFAM" id="SSF69322">
    <property type="entry name" value="Tricorn protease domain 2"/>
    <property type="match status" value="1"/>
</dbReference>
<dbReference type="NCBIfam" id="TIGR03696">
    <property type="entry name" value="Rhs_assc_core"/>
    <property type="match status" value="1"/>
</dbReference>
<gene>
    <name evidence="6" type="ORF">BJ971_002141</name>
</gene>
<dbReference type="Pfam" id="PF01909">
    <property type="entry name" value="NTP_transf_2"/>
    <property type="match status" value="1"/>
</dbReference>
<name>A0A7W7MPJ2_9ACTN</name>
<dbReference type="CDD" id="cd05403">
    <property type="entry name" value="NT_KNTase_like"/>
    <property type="match status" value="1"/>
</dbReference>
<feature type="domain" description="Teneurin-like YD-shell" evidence="5">
    <location>
        <begin position="789"/>
        <end position="905"/>
    </location>
</feature>
<dbReference type="InterPro" id="IPR006530">
    <property type="entry name" value="YD"/>
</dbReference>
<dbReference type="EMBL" id="JACHNH010000001">
    <property type="protein sequence ID" value="MBB4761585.1"/>
    <property type="molecule type" value="Genomic_DNA"/>
</dbReference>
<dbReference type="InterPro" id="IPR022385">
    <property type="entry name" value="Rhs_assc_core"/>
</dbReference>
<dbReference type="PANTHER" id="PTHR32305">
    <property type="match status" value="1"/>
</dbReference>
<dbReference type="InterPro" id="IPR056823">
    <property type="entry name" value="TEN-like_YD-shell"/>
</dbReference>
<feature type="compositionally biased region" description="Basic and acidic residues" evidence="2">
    <location>
        <begin position="37"/>
        <end position="58"/>
    </location>
</feature>
<sequence length="1225" mass="132242">MIRRQLRMGRAGAGRDGGASPGRPAGPGHDGGSPADAARRDAWDNPDRHSTPVRDRTATTDPVDIVSGEVFMAQTDVALPGVLPLVLERTYLSSYRLGRAFGHAWASTLDMRLEPMDAGMLLVMPDGMLLAYREMPTRTAVYPQAGPALGLTTEFGGYSVSSAAAGVTWHFSGDGLHLTSLTHRCGDRVDLVRDLLGRVTEVIHSGGYRVSVSWDNGRVSRFALLRSDGIAIPLARFGYDGDGLLADIVNGSGRPLRFEYDDGRLTRWIDRNGHWYSYAYDDRGRCVASSGPQRVLATRLEYDESTRTTVVTDALGHVASYRYDERRRVVREVDPVGGVRLREWDRRGRIVGLSDPTGAFTRHRYDVEGNLVQVTGPGGAVSTATCTAEGLPATVTGPDGSRRSFSYDARANLATVTDAAGAVTAYTYDQAGHLATVTDPLGAVTLVESDGAGLPLRVTDAAGATTSYQRDEAGRVVAVTDALGSRTLIRYSLDGLPTARTGPDGAVENWEYDPQGNLVAHTTASGAVTRYAYGPFNCLTSRTDPDGTRLAFAYDKQLRLTSVTNPQGLVWSYGYDGSGRLTAETDFDGRTITYATDAAGRLAGRTNGAGQTTTFVRDTAGRVVERHTAEGRTTFSYDLMGRLLRATSPTADLAMTYDAAGRVVSESVGGRTVRFSYDLAGRQAGRSTPAGVVSSWAYGATGSPTALLAGRHAMALSHDAVGNLIERRVGAPSGWQALRQEHDASGRLVAQTVAGSAGTTVQRGFAYGPDGFLSAVTDSALGTRTVALDQVGRVNAVTGASWRETYAYDTAGNLSSAAWTADDTAAQGERTYTGTRLRTAGRFRYEHDAQGRIVLRQRARHSGKPLTWRYTWDSEDRLVAVRTPDGSDWSYRYDPLGRRLAKYRHAPDGGVAEQVDFAWDGSRLIEQTHHRFEATAGTHVTTWDYSPGAHTPLVQRERRWTDSTPQAEIDEHFYSIVADLVGNPTHLTAVDGRVAWESRQTIWGTPTTVTSDGADCPLRLPGQYHDPETGHHYNNQRYYDPDTARYLSPDPLGLRPAPNPVAYVPNPTFEIDPLGLDTTPVGPTPEQVQHAIQNVGGLGEAQARMILAEAFKRGSSVVFGGSRVRGDYTPGSDVDVGFGSLTNNQANKLIKKVNGVDDDPSWLRMEETKIIPGNETPNIPRIESPEEFFARSGNRQPDDKGGAAYTPSGSHTYNPDGSISSRCPG</sequence>
<comment type="caution">
    <text evidence="6">The sequence shown here is derived from an EMBL/GenBank/DDBJ whole genome shotgun (WGS) entry which is preliminary data.</text>
</comment>
<evidence type="ECO:0000256" key="1">
    <source>
        <dbReference type="ARBA" id="ARBA00022737"/>
    </source>
</evidence>
<organism evidence="6 7">
    <name type="scientific">Actinoplanes digitatis</name>
    <dbReference type="NCBI Taxonomy" id="1868"/>
    <lineage>
        <taxon>Bacteria</taxon>
        <taxon>Bacillati</taxon>
        <taxon>Actinomycetota</taxon>
        <taxon>Actinomycetes</taxon>
        <taxon>Micromonosporales</taxon>
        <taxon>Micromonosporaceae</taxon>
        <taxon>Actinoplanes</taxon>
    </lineage>
</organism>
<protein>
    <submittedName>
        <fullName evidence="6">RHS repeat-associated protein</fullName>
    </submittedName>
</protein>
<dbReference type="InterPro" id="IPR050708">
    <property type="entry name" value="T6SS_VgrG/RHS"/>
</dbReference>
<dbReference type="Pfam" id="PF05593">
    <property type="entry name" value="RHS_repeat"/>
    <property type="match status" value="8"/>
</dbReference>
<dbReference type="NCBIfam" id="TIGR01643">
    <property type="entry name" value="YD_repeat_2x"/>
    <property type="match status" value="11"/>
</dbReference>
<feature type="domain" description="Polymerase nucleotidyl transferase" evidence="3">
    <location>
        <begin position="1105"/>
        <end position="1137"/>
    </location>
</feature>
<reference evidence="6 7" key="1">
    <citation type="submission" date="2020-08" db="EMBL/GenBank/DDBJ databases">
        <title>Sequencing the genomes of 1000 actinobacteria strains.</title>
        <authorList>
            <person name="Klenk H.-P."/>
        </authorList>
    </citation>
    <scope>NUCLEOTIDE SEQUENCE [LARGE SCALE GENOMIC DNA]</scope>
    <source>
        <strain evidence="6 7">DSM 43149</strain>
    </source>
</reference>
<dbReference type="GO" id="GO:0016779">
    <property type="term" value="F:nucleotidyltransferase activity"/>
    <property type="evidence" value="ECO:0007669"/>
    <property type="project" value="InterPro"/>
</dbReference>
<keyword evidence="7" id="KW-1185">Reference proteome</keyword>
<dbReference type="InterPro" id="IPR045351">
    <property type="entry name" value="DUF6531"/>
</dbReference>